<dbReference type="InterPro" id="IPR057727">
    <property type="entry name" value="WCX_dom"/>
</dbReference>
<feature type="compositionally biased region" description="Polar residues" evidence="4">
    <location>
        <begin position="324"/>
        <end position="333"/>
    </location>
</feature>
<feature type="domain" description="HTH deoR-type" evidence="5">
    <location>
        <begin position="2"/>
        <end position="57"/>
    </location>
</feature>
<dbReference type="Gene3D" id="1.10.10.10">
    <property type="entry name" value="Winged helix-like DNA-binding domain superfamily/Winged helix DNA-binding domain"/>
    <property type="match status" value="1"/>
</dbReference>
<dbReference type="PROSITE" id="PS52050">
    <property type="entry name" value="WYL"/>
    <property type="match status" value="1"/>
</dbReference>
<accession>A0A229NZJ6</accession>
<reference evidence="6 7" key="1">
    <citation type="submission" date="2017-07" db="EMBL/GenBank/DDBJ databases">
        <title>Paenibacillus herberti R33 genome sequencing and assembly.</title>
        <authorList>
            <person name="Su W."/>
        </authorList>
    </citation>
    <scope>NUCLEOTIDE SEQUENCE [LARGE SCALE GENOMIC DNA]</scope>
    <source>
        <strain evidence="6 7">R33</strain>
    </source>
</reference>
<dbReference type="Pfam" id="PF08279">
    <property type="entry name" value="HTH_11"/>
    <property type="match status" value="1"/>
</dbReference>
<dbReference type="SUPFAM" id="SSF46785">
    <property type="entry name" value="Winged helix' DNA-binding domain"/>
    <property type="match status" value="1"/>
</dbReference>
<dbReference type="EMBL" id="NMUQ01000001">
    <property type="protein sequence ID" value="OXM15383.1"/>
    <property type="molecule type" value="Genomic_DNA"/>
</dbReference>
<dbReference type="InterPro" id="IPR051534">
    <property type="entry name" value="CBASS_pafABC_assoc_protein"/>
</dbReference>
<proteinExistence type="predicted"/>
<gene>
    <name evidence="6" type="ORF">CGZ75_01145</name>
</gene>
<dbReference type="PANTHER" id="PTHR34580">
    <property type="match status" value="1"/>
</dbReference>
<dbReference type="GO" id="GO:0003700">
    <property type="term" value="F:DNA-binding transcription factor activity"/>
    <property type="evidence" value="ECO:0007669"/>
    <property type="project" value="InterPro"/>
</dbReference>
<dbReference type="InterPro" id="IPR013196">
    <property type="entry name" value="HTH_11"/>
</dbReference>
<keyword evidence="7" id="KW-1185">Reference proteome</keyword>
<evidence type="ECO:0000256" key="4">
    <source>
        <dbReference type="SAM" id="MobiDB-lite"/>
    </source>
</evidence>
<organism evidence="6 7">
    <name type="scientific">Paenibacillus herberti</name>
    <dbReference type="NCBI Taxonomy" id="1619309"/>
    <lineage>
        <taxon>Bacteria</taxon>
        <taxon>Bacillati</taxon>
        <taxon>Bacillota</taxon>
        <taxon>Bacilli</taxon>
        <taxon>Bacillales</taxon>
        <taxon>Paenibacillaceae</taxon>
        <taxon>Paenibacillus</taxon>
    </lineage>
</organism>
<dbReference type="InterPro" id="IPR018356">
    <property type="entry name" value="Tscrpt_reg_HTH_DeoR_CS"/>
</dbReference>
<dbReference type="Pfam" id="PF13280">
    <property type="entry name" value="WYL"/>
    <property type="match status" value="1"/>
</dbReference>
<name>A0A229NZJ6_9BACL</name>
<comment type="caution">
    <text evidence="6">The sequence shown here is derived from an EMBL/GenBank/DDBJ whole genome shotgun (WGS) entry which is preliminary data.</text>
</comment>
<dbReference type="RefSeq" id="WP_089522377.1">
    <property type="nucleotide sequence ID" value="NZ_NMUQ01000001.1"/>
</dbReference>
<dbReference type="Pfam" id="PF25583">
    <property type="entry name" value="WCX"/>
    <property type="match status" value="1"/>
</dbReference>
<evidence type="ECO:0000256" key="1">
    <source>
        <dbReference type="ARBA" id="ARBA00023015"/>
    </source>
</evidence>
<dbReference type="InterPro" id="IPR036390">
    <property type="entry name" value="WH_DNA-bd_sf"/>
</dbReference>
<protein>
    <recommendedName>
        <fullName evidence="5">HTH deoR-type domain-containing protein</fullName>
    </recommendedName>
</protein>
<dbReference type="Proteomes" id="UP000215145">
    <property type="component" value="Unassembled WGS sequence"/>
</dbReference>
<feature type="region of interest" description="Disordered" evidence="4">
    <location>
        <begin position="316"/>
        <end position="364"/>
    </location>
</feature>
<dbReference type="InterPro" id="IPR036388">
    <property type="entry name" value="WH-like_DNA-bd_sf"/>
</dbReference>
<evidence type="ECO:0000256" key="2">
    <source>
        <dbReference type="ARBA" id="ARBA00023125"/>
    </source>
</evidence>
<evidence type="ECO:0000313" key="6">
    <source>
        <dbReference type="EMBL" id="OXM15383.1"/>
    </source>
</evidence>
<keyword evidence="3" id="KW-0804">Transcription</keyword>
<dbReference type="InterPro" id="IPR026881">
    <property type="entry name" value="WYL_dom"/>
</dbReference>
<sequence>MKGERLLELLLLLQAEGKLNSKELARRLEVSERTIHRDMDALSAAGVPVLSERGNSGGWRLMDGYRTRLTGLNVDEWKALLLASQSRAAHDLGWSSTLDSALLKLRAAHPHAALPHAEGLQSRLLMDGADWHSAQQEHPYLSLLMEAVLQDRMLRLRYGSRDIASVSVTGKAAEWRLAEPLALVLKGSSWYLIADERTDAVHNPIEQDESAEESPYHQEPVRATANQRKTFRISRILEAELDDGSFKRPADFELAAWWADSLERFRMTLPQPFQCRLLLAPDALDRLRRMRYVRIAEATIRPWAADSAWDAGESATAAGHYQAGEQSVTTADSRQPGEHSTAAAADSRLPGEHSTAAADSRQPSEQSVAGAGLCRCPDASWLQGEVEFDTADYAAGLILSLVPGAIVLEPQELRQRVRELALEAALQHAP</sequence>
<dbReference type="OrthoDB" id="9815009at2"/>
<evidence type="ECO:0000259" key="5">
    <source>
        <dbReference type="PROSITE" id="PS51000"/>
    </source>
</evidence>
<evidence type="ECO:0000256" key="3">
    <source>
        <dbReference type="ARBA" id="ARBA00023163"/>
    </source>
</evidence>
<dbReference type="InterPro" id="IPR001034">
    <property type="entry name" value="DeoR_HTH"/>
</dbReference>
<keyword evidence="2" id="KW-0238">DNA-binding</keyword>
<evidence type="ECO:0000313" key="7">
    <source>
        <dbReference type="Proteomes" id="UP000215145"/>
    </source>
</evidence>
<dbReference type="PROSITE" id="PS51000">
    <property type="entry name" value="HTH_DEOR_2"/>
    <property type="match status" value="1"/>
</dbReference>
<dbReference type="PANTHER" id="PTHR34580:SF1">
    <property type="entry name" value="PROTEIN PAFC"/>
    <property type="match status" value="1"/>
</dbReference>
<dbReference type="GO" id="GO:0003677">
    <property type="term" value="F:DNA binding"/>
    <property type="evidence" value="ECO:0007669"/>
    <property type="project" value="UniProtKB-KW"/>
</dbReference>
<dbReference type="AlphaFoldDB" id="A0A229NZJ6"/>
<keyword evidence="1" id="KW-0805">Transcription regulation</keyword>
<dbReference type="PROSITE" id="PS00894">
    <property type="entry name" value="HTH_DEOR_1"/>
    <property type="match status" value="1"/>
</dbReference>